<dbReference type="Pfam" id="PF04525">
    <property type="entry name" value="LOR"/>
    <property type="match status" value="1"/>
</dbReference>
<dbReference type="EMBL" id="JBBMFF010000224">
    <property type="protein sequence ID" value="MEQ2511315.1"/>
    <property type="molecule type" value="Genomic_DNA"/>
</dbReference>
<protein>
    <submittedName>
        <fullName evidence="2">LURP-one-related family protein</fullName>
    </submittedName>
</protein>
<keyword evidence="3" id="KW-1185">Reference proteome</keyword>
<dbReference type="SUPFAM" id="SSF54518">
    <property type="entry name" value="Tubby C-terminal domain-like"/>
    <property type="match status" value="1"/>
</dbReference>
<dbReference type="InterPro" id="IPR007612">
    <property type="entry name" value="LOR"/>
</dbReference>
<gene>
    <name evidence="2" type="ORF">WMO66_08660</name>
</gene>
<sequence>MELYFKQRLLSFFDSFDIYDEDDNVVYTVEGQPAWLHKLHVLNAAGEHIATVRQELSLLASFELLVGEESIGCVEQNFSLLRSSFTLDCYDWDIEGDVFGLDYSITASDGRSVAAFSKELFHWTDTYHLSVPREEDVLPALLIVLAIDAARCSRGG</sequence>
<comment type="similarity">
    <text evidence="1">Belongs to the LOR family.</text>
</comment>
<evidence type="ECO:0000313" key="3">
    <source>
        <dbReference type="Proteomes" id="UP001491552"/>
    </source>
</evidence>
<evidence type="ECO:0000256" key="1">
    <source>
        <dbReference type="ARBA" id="ARBA00005437"/>
    </source>
</evidence>
<evidence type="ECO:0000313" key="2">
    <source>
        <dbReference type="EMBL" id="MEQ2511315.1"/>
    </source>
</evidence>
<dbReference type="InterPro" id="IPR025659">
    <property type="entry name" value="Tubby-like_C"/>
</dbReference>
<dbReference type="Proteomes" id="UP001491552">
    <property type="component" value="Unassembled WGS sequence"/>
</dbReference>
<accession>A0ABV1G7E7</accession>
<organism evidence="2 3">
    <name type="scientific">Faecousia intestinalis</name>
    <dbReference type="NCBI Taxonomy" id="3133167"/>
    <lineage>
        <taxon>Bacteria</taxon>
        <taxon>Bacillati</taxon>
        <taxon>Bacillota</taxon>
        <taxon>Clostridia</taxon>
        <taxon>Eubacteriales</taxon>
        <taxon>Oscillospiraceae</taxon>
        <taxon>Faecousia</taxon>
    </lineage>
</organism>
<proteinExistence type="inferred from homology"/>
<comment type="caution">
    <text evidence="2">The sequence shown here is derived from an EMBL/GenBank/DDBJ whole genome shotgun (WGS) entry which is preliminary data.</text>
</comment>
<reference evidence="2 3" key="1">
    <citation type="submission" date="2024-03" db="EMBL/GenBank/DDBJ databases">
        <title>Human intestinal bacterial collection.</title>
        <authorList>
            <person name="Pauvert C."/>
            <person name="Hitch T.C.A."/>
            <person name="Clavel T."/>
        </authorList>
    </citation>
    <scope>NUCLEOTIDE SEQUENCE [LARGE SCALE GENOMIC DNA]</scope>
    <source>
        <strain evidence="2 3">CLA-AA-H192</strain>
    </source>
</reference>
<dbReference type="Gene3D" id="2.40.160.200">
    <property type="entry name" value="LURP1-related"/>
    <property type="match status" value="1"/>
</dbReference>
<dbReference type="RefSeq" id="WP_349136015.1">
    <property type="nucleotide sequence ID" value="NZ_JBBMFF010000224.1"/>
</dbReference>
<name>A0ABV1G7E7_9FIRM</name>
<dbReference type="InterPro" id="IPR038595">
    <property type="entry name" value="LOR_sf"/>
</dbReference>